<evidence type="ECO:0000313" key="6">
    <source>
        <dbReference type="EMBL" id="MBM7478253.1"/>
    </source>
</evidence>
<dbReference type="PROSITE" id="PS50977">
    <property type="entry name" value="HTH_TETR_2"/>
    <property type="match status" value="1"/>
</dbReference>
<keyword evidence="3" id="KW-0804">Transcription</keyword>
<dbReference type="RefSeq" id="WP_205306378.1">
    <property type="nucleotide sequence ID" value="NZ_BAAAVF010000023.1"/>
</dbReference>
<gene>
    <name evidence="6" type="ORF">JOD49_001173</name>
</gene>
<protein>
    <submittedName>
        <fullName evidence="6">AcrR family transcriptional regulator</fullName>
    </submittedName>
</protein>
<feature type="DNA-binding region" description="H-T-H motif" evidence="4">
    <location>
        <begin position="36"/>
        <end position="55"/>
    </location>
</feature>
<dbReference type="Gene3D" id="1.10.357.10">
    <property type="entry name" value="Tetracycline Repressor, domain 2"/>
    <property type="match status" value="1"/>
</dbReference>
<sequence>MSQTPARRGRPATVDPARVAATALRLFTERGFGNVTMDDVASACGVGRRTLFRLFPSKAAMVWGGSGEARDAITEVLGASSPASPAEALDVVRVAFVASSTFPAAALEITRQRLSLIAADDELLAWGTSSIGTSAALVGEFLARAEGQLEPSLRAQSLAAACSAANFAALVWWAQSAPDRDPAEVVDEALSHLLDGARTWVAQDRE</sequence>
<evidence type="ECO:0000256" key="3">
    <source>
        <dbReference type="ARBA" id="ARBA00023163"/>
    </source>
</evidence>
<feature type="domain" description="HTH tetR-type" evidence="5">
    <location>
        <begin position="13"/>
        <end position="73"/>
    </location>
</feature>
<name>A0ABS2LCV5_9CELL</name>
<dbReference type="Gene3D" id="1.10.10.60">
    <property type="entry name" value="Homeodomain-like"/>
    <property type="match status" value="1"/>
</dbReference>
<dbReference type="InterPro" id="IPR009057">
    <property type="entry name" value="Homeodomain-like_sf"/>
</dbReference>
<evidence type="ECO:0000313" key="7">
    <source>
        <dbReference type="Proteomes" id="UP000698059"/>
    </source>
</evidence>
<keyword evidence="1" id="KW-0805">Transcription regulation</keyword>
<dbReference type="InterPro" id="IPR041347">
    <property type="entry name" value="MftR_C"/>
</dbReference>
<accession>A0ABS2LCV5</accession>
<dbReference type="PRINTS" id="PR00455">
    <property type="entry name" value="HTHTETR"/>
</dbReference>
<dbReference type="SUPFAM" id="SSF46689">
    <property type="entry name" value="Homeodomain-like"/>
    <property type="match status" value="1"/>
</dbReference>
<evidence type="ECO:0000259" key="5">
    <source>
        <dbReference type="PROSITE" id="PS50977"/>
    </source>
</evidence>
<dbReference type="InterPro" id="IPR050109">
    <property type="entry name" value="HTH-type_TetR-like_transc_reg"/>
</dbReference>
<evidence type="ECO:0000256" key="1">
    <source>
        <dbReference type="ARBA" id="ARBA00023015"/>
    </source>
</evidence>
<dbReference type="Pfam" id="PF00440">
    <property type="entry name" value="TetR_N"/>
    <property type="match status" value="1"/>
</dbReference>
<comment type="caution">
    <text evidence="6">The sequence shown here is derived from an EMBL/GenBank/DDBJ whole genome shotgun (WGS) entry which is preliminary data.</text>
</comment>
<proteinExistence type="predicted"/>
<evidence type="ECO:0000256" key="2">
    <source>
        <dbReference type="ARBA" id="ARBA00023125"/>
    </source>
</evidence>
<dbReference type="PANTHER" id="PTHR30055:SF234">
    <property type="entry name" value="HTH-TYPE TRANSCRIPTIONAL REGULATOR BETI"/>
    <property type="match status" value="1"/>
</dbReference>
<keyword evidence="2 4" id="KW-0238">DNA-binding</keyword>
<dbReference type="PANTHER" id="PTHR30055">
    <property type="entry name" value="HTH-TYPE TRANSCRIPTIONAL REGULATOR RUTR"/>
    <property type="match status" value="1"/>
</dbReference>
<dbReference type="Pfam" id="PF17754">
    <property type="entry name" value="TetR_C_14"/>
    <property type="match status" value="1"/>
</dbReference>
<dbReference type="InterPro" id="IPR001647">
    <property type="entry name" value="HTH_TetR"/>
</dbReference>
<organism evidence="6 7">
    <name type="scientific">Oerskovia jenensis</name>
    <dbReference type="NCBI Taxonomy" id="162169"/>
    <lineage>
        <taxon>Bacteria</taxon>
        <taxon>Bacillati</taxon>
        <taxon>Actinomycetota</taxon>
        <taxon>Actinomycetes</taxon>
        <taxon>Micrococcales</taxon>
        <taxon>Cellulomonadaceae</taxon>
        <taxon>Oerskovia</taxon>
    </lineage>
</organism>
<dbReference type="Proteomes" id="UP000698059">
    <property type="component" value="Unassembled WGS sequence"/>
</dbReference>
<dbReference type="EMBL" id="JAFBBO010000001">
    <property type="protein sequence ID" value="MBM7478253.1"/>
    <property type="molecule type" value="Genomic_DNA"/>
</dbReference>
<evidence type="ECO:0000256" key="4">
    <source>
        <dbReference type="PROSITE-ProRule" id="PRU00335"/>
    </source>
</evidence>
<keyword evidence="7" id="KW-1185">Reference proteome</keyword>
<reference evidence="6 7" key="1">
    <citation type="submission" date="2021-01" db="EMBL/GenBank/DDBJ databases">
        <title>Sequencing the genomes of 1000 actinobacteria strains.</title>
        <authorList>
            <person name="Klenk H.-P."/>
        </authorList>
    </citation>
    <scope>NUCLEOTIDE SEQUENCE [LARGE SCALE GENOMIC DNA]</scope>
    <source>
        <strain evidence="6 7">DSM 46000</strain>
    </source>
</reference>